<evidence type="ECO:0000256" key="1">
    <source>
        <dbReference type="ARBA" id="ARBA00023125"/>
    </source>
</evidence>
<evidence type="ECO:0000259" key="4">
    <source>
        <dbReference type="PROSITE" id="PS50039"/>
    </source>
</evidence>
<dbReference type="PANTHER" id="PTHR11829:SF343">
    <property type="entry name" value="FORK-HEAD DOMAIN-CONTAINING PROTEIN"/>
    <property type="match status" value="1"/>
</dbReference>
<evidence type="ECO:0000256" key="2">
    <source>
        <dbReference type="PROSITE-ProRule" id="PRU00089"/>
    </source>
</evidence>
<sequence>MDTSRPHGREPTFSSNDRPVLTHSVSPPSLYPEDRQSQSRGGVNGDDGDDSDHSDHSHDFTARGRPAMEKPPYLPHQIARQRRLNHVVQADDTPYIPPDTSHHPSAPSRDYHSAQPPPQQPRAPYYTYAQEGPSRGQHEVIPGLQHDVDRSAGRNKSRSLSQERHTDGRNGNGRRVSGSGEEEEGQASPRAIAGTSQHQVHPPPQGGPYESQHFVPPPFKYNGERYPAYDANARRIGLDHVRYENIPPQDGSGTRTYYRARTHKYPPANAPMNDVPHVMTLTLDKAAPGRDGPPSTSTSAPGISGEVPPPQDIDMAPLSPGASHSPTASILQEEIDLGRTDRRVTTGRPNPVTVQGNATDGAPHLRDMLGLNATDPLDLKALSDPPPGAKPSYPYPTLIMLAITGSPKKRLTLSEIYSAIEERFDWFKNTEDKAWQTYPVSQVMLSHDF</sequence>
<dbReference type="PANTHER" id="PTHR11829">
    <property type="entry name" value="FORKHEAD BOX PROTEIN"/>
    <property type="match status" value="1"/>
</dbReference>
<dbReference type="InterPro" id="IPR036390">
    <property type="entry name" value="WH_DNA-bd_sf"/>
</dbReference>
<proteinExistence type="predicted"/>
<evidence type="ECO:0000313" key="6">
    <source>
        <dbReference type="Proteomes" id="UP000308730"/>
    </source>
</evidence>
<feature type="region of interest" description="Disordered" evidence="3">
    <location>
        <begin position="1"/>
        <end position="222"/>
    </location>
</feature>
<keyword evidence="1 2" id="KW-0238">DNA-binding</keyword>
<feature type="DNA-binding region" description="Fork-head" evidence="2">
    <location>
        <begin position="390"/>
        <end position="449"/>
    </location>
</feature>
<organism evidence="5 6">
    <name type="scientific">Antrodiella citrinella</name>
    <dbReference type="NCBI Taxonomy" id="2447956"/>
    <lineage>
        <taxon>Eukaryota</taxon>
        <taxon>Fungi</taxon>
        <taxon>Dikarya</taxon>
        <taxon>Basidiomycota</taxon>
        <taxon>Agaricomycotina</taxon>
        <taxon>Agaricomycetes</taxon>
        <taxon>Polyporales</taxon>
        <taxon>Steccherinaceae</taxon>
        <taxon>Antrodiella</taxon>
    </lineage>
</organism>
<dbReference type="EMBL" id="SGPM01000009">
    <property type="protein sequence ID" value="THH33231.1"/>
    <property type="molecule type" value="Genomic_DNA"/>
</dbReference>
<dbReference type="InterPro" id="IPR036388">
    <property type="entry name" value="WH-like_DNA-bd_sf"/>
</dbReference>
<dbReference type="Gene3D" id="1.10.10.10">
    <property type="entry name" value="Winged helix-like DNA-binding domain superfamily/Winged helix DNA-binding domain"/>
    <property type="match status" value="1"/>
</dbReference>
<protein>
    <recommendedName>
        <fullName evidence="4">Fork-head domain-containing protein</fullName>
    </recommendedName>
</protein>
<evidence type="ECO:0000256" key="3">
    <source>
        <dbReference type="SAM" id="MobiDB-lite"/>
    </source>
</evidence>
<feature type="domain" description="Fork-head" evidence="4">
    <location>
        <begin position="390"/>
        <end position="449"/>
    </location>
</feature>
<dbReference type="OrthoDB" id="5954824at2759"/>
<dbReference type="GO" id="GO:0000981">
    <property type="term" value="F:DNA-binding transcription factor activity, RNA polymerase II-specific"/>
    <property type="evidence" value="ECO:0007669"/>
    <property type="project" value="TreeGrafter"/>
</dbReference>
<feature type="compositionally biased region" description="Basic and acidic residues" evidence="3">
    <location>
        <begin position="1"/>
        <end position="10"/>
    </location>
</feature>
<feature type="compositionally biased region" description="Polar residues" evidence="3">
    <location>
        <begin position="12"/>
        <end position="27"/>
    </location>
</feature>
<feature type="compositionally biased region" description="Basic and acidic residues" evidence="3">
    <location>
        <begin position="51"/>
        <end position="68"/>
    </location>
</feature>
<name>A0A4S4N5S9_9APHY</name>
<accession>A0A4S4N5S9</accession>
<comment type="subcellular location">
    <subcellularLocation>
        <location evidence="2">Nucleus</location>
    </subcellularLocation>
</comment>
<dbReference type="SMART" id="SM00339">
    <property type="entry name" value="FH"/>
    <property type="match status" value="1"/>
</dbReference>
<dbReference type="GO" id="GO:0005634">
    <property type="term" value="C:nucleus"/>
    <property type="evidence" value="ECO:0007669"/>
    <property type="project" value="UniProtKB-SubCell"/>
</dbReference>
<evidence type="ECO:0000313" key="5">
    <source>
        <dbReference type="EMBL" id="THH33231.1"/>
    </source>
</evidence>
<dbReference type="SUPFAM" id="SSF46785">
    <property type="entry name" value="Winged helix' DNA-binding domain"/>
    <property type="match status" value="1"/>
</dbReference>
<dbReference type="Pfam" id="PF00250">
    <property type="entry name" value="Forkhead"/>
    <property type="match status" value="1"/>
</dbReference>
<dbReference type="InterPro" id="IPR050211">
    <property type="entry name" value="FOX_domain-containing"/>
</dbReference>
<keyword evidence="2" id="KW-0539">Nucleus</keyword>
<reference evidence="5 6" key="1">
    <citation type="submission" date="2019-02" db="EMBL/GenBank/DDBJ databases">
        <title>Genome sequencing of the rare red list fungi Antrodiella citrinella (Flaviporus citrinellus).</title>
        <authorList>
            <person name="Buettner E."/>
            <person name="Kellner H."/>
        </authorList>
    </citation>
    <scope>NUCLEOTIDE SEQUENCE [LARGE SCALE GENOMIC DNA]</scope>
    <source>
        <strain evidence="5 6">DSM 108506</strain>
    </source>
</reference>
<dbReference type="PRINTS" id="PR00053">
    <property type="entry name" value="FORKHEAD"/>
</dbReference>
<gene>
    <name evidence="5" type="ORF">EUX98_g998</name>
</gene>
<comment type="caution">
    <text evidence="5">The sequence shown here is derived from an EMBL/GenBank/DDBJ whole genome shotgun (WGS) entry which is preliminary data.</text>
</comment>
<feature type="region of interest" description="Disordered" evidence="3">
    <location>
        <begin position="284"/>
        <end position="361"/>
    </location>
</feature>
<dbReference type="GO" id="GO:0000978">
    <property type="term" value="F:RNA polymerase II cis-regulatory region sequence-specific DNA binding"/>
    <property type="evidence" value="ECO:0007669"/>
    <property type="project" value="TreeGrafter"/>
</dbReference>
<dbReference type="AlphaFoldDB" id="A0A4S4N5S9"/>
<dbReference type="InterPro" id="IPR001766">
    <property type="entry name" value="Fork_head_dom"/>
</dbReference>
<dbReference type="PROSITE" id="PS50039">
    <property type="entry name" value="FORK_HEAD_3"/>
    <property type="match status" value="1"/>
</dbReference>
<keyword evidence="6" id="KW-1185">Reference proteome</keyword>
<dbReference type="Proteomes" id="UP000308730">
    <property type="component" value="Unassembled WGS sequence"/>
</dbReference>